<dbReference type="Gene3D" id="3.40.50.300">
    <property type="entry name" value="P-loop containing nucleotide triphosphate hydrolases"/>
    <property type="match status" value="1"/>
</dbReference>
<keyword evidence="2" id="KW-0547">Nucleotide-binding</keyword>
<dbReference type="GO" id="GO:0005524">
    <property type="term" value="F:ATP binding"/>
    <property type="evidence" value="ECO:0007669"/>
    <property type="project" value="UniProtKB-KW"/>
</dbReference>
<keyword evidence="3" id="KW-1185">Reference proteome</keyword>
<dbReference type="InterPro" id="IPR050334">
    <property type="entry name" value="Molybdenum_import_ModC"/>
</dbReference>
<protein>
    <submittedName>
        <fullName evidence="2">ATP-binding cassette domain-containing protein</fullName>
    </submittedName>
</protein>
<evidence type="ECO:0000313" key="2">
    <source>
        <dbReference type="EMBL" id="MCP3429877.1"/>
    </source>
</evidence>
<proteinExistence type="predicted"/>
<sequence length="88" mass="9403">LPLSMWVGKAGRTLSGGERKRLALARAILSHAKVLLVDEPFEGLDVTTQHKVCEVLNRYATNHLILVASHVTPSALNVSSTLSLGEGS</sequence>
<dbReference type="PANTHER" id="PTHR43514:SF4">
    <property type="entry name" value="ABC TRANSPORTER I FAMILY MEMBER 10"/>
    <property type="match status" value="1"/>
</dbReference>
<dbReference type="AlphaFoldDB" id="A0AA42BNN3"/>
<evidence type="ECO:0000259" key="1">
    <source>
        <dbReference type="Pfam" id="PF00005"/>
    </source>
</evidence>
<dbReference type="SUPFAM" id="SSF52540">
    <property type="entry name" value="P-loop containing nucleoside triphosphate hydrolases"/>
    <property type="match status" value="1"/>
</dbReference>
<dbReference type="PANTHER" id="PTHR43514">
    <property type="entry name" value="ABC TRANSPORTER I FAMILY MEMBER 10"/>
    <property type="match status" value="1"/>
</dbReference>
<dbReference type="RefSeq" id="WP_254102666.1">
    <property type="nucleotide sequence ID" value="NZ_JANATA010000167.1"/>
</dbReference>
<comment type="caution">
    <text evidence="2">The sequence shown here is derived from an EMBL/GenBank/DDBJ whole genome shotgun (WGS) entry which is preliminary data.</text>
</comment>
<name>A0AA42BNN3_9ALTE</name>
<gene>
    <name evidence="2" type="ORF">NLF92_13130</name>
</gene>
<feature type="non-terminal residue" evidence="2">
    <location>
        <position position="88"/>
    </location>
</feature>
<keyword evidence="2" id="KW-0067">ATP-binding</keyword>
<dbReference type="InterPro" id="IPR027417">
    <property type="entry name" value="P-loop_NTPase"/>
</dbReference>
<dbReference type="Proteomes" id="UP001165413">
    <property type="component" value="Unassembled WGS sequence"/>
</dbReference>
<dbReference type="Pfam" id="PF00005">
    <property type="entry name" value="ABC_tran"/>
    <property type="match status" value="1"/>
</dbReference>
<feature type="non-terminal residue" evidence="2">
    <location>
        <position position="1"/>
    </location>
</feature>
<dbReference type="EMBL" id="JANATA010000167">
    <property type="protein sequence ID" value="MCP3429877.1"/>
    <property type="molecule type" value="Genomic_DNA"/>
</dbReference>
<reference evidence="2" key="1">
    <citation type="submission" date="2022-07" db="EMBL/GenBank/DDBJ databases">
        <title>Characterization of the Novel Bacterium Alteromonas immobilis LMIT006 and Alteromonas gregis LMIT007.</title>
        <authorList>
            <person name="Lin X."/>
        </authorList>
    </citation>
    <scope>NUCLEOTIDE SEQUENCE</scope>
    <source>
        <strain evidence="2">LMIT007</strain>
    </source>
</reference>
<dbReference type="InterPro" id="IPR003439">
    <property type="entry name" value="ABC_transporter-like_ATP-bd"/>
</dbReference>
<accession>A0AA42BNN3</accession>
<organism evidence="2 3">
    <name type="scientific">Opacimonas viscosa</name>
    <dbReference type="NCBI Taxonomy" id="2961944"/>
    <lineage>
        <taxon>Bacteria</taxon>
        <taxon>Pseudomonadati</taxon>
        <taxon>Pseudomonadota</taxon>
        <taxon>Gammaproteobacteria</taxon>
        <taxon>Alteromonadales</taxon>
        <taxon>Alteromonadaceae</taxon>
        <taxon>Opacimonas</taxon>
    </lineage>
</organism>
<evidence type="ECO:0000313" key="3">
    <source>
        <dbReference type="Proteomes" id="UP001165413"/>
    </source>
</evidence>
<dbReference type="GO" id="GO:0016887">
    <property type="term" value="F:ATP hydrolysis activity"/>
    <property type="evidence" value="ECO:0007669"/>
    <property type="project" value="InterPro"/>
</dbReference>
<feature type="domain" description="ABC transporter" evidence="1">
    <location>
        <begin position="8"/>
        <end position="41"/>
    </location>
</feature>